<dbReference type="InterPro" id="IPR008979">
    <property type="entry name" value="Galactose-bd-like_sf"/>
</dbReference>
<organism evidence="1 2">
    <name type="scientific">Fusarium torreyae</name>
    <dbReference type="NCBI Taxonomy" id="1237075"/>
    <lineage>
        <taxon>Eukaryota</taxon>
        <taxon>Fungi</taxon>
        <taxon>Dikarya</taxon>
        <taxon>Ascomycota</taxon>
        <taxon>Pezizomycotina</taxon>
        <taxon>Sordariomycetes</taxon>
        <taxon>Hypocreomycetidae</taxon>
        <taxon>Hypocreales</taxon>
        <taxon>Nectriaceae</taxon>
        <taxon>Fusarium</taxon>
    </lineage>
</organism>
<reference evidence="1" key="1">
    <citation type="submission" date="2022-09" db="EMBL/GenBank/DDBJ databases">
        <title>Fusarium specimens isolated from Avocado Roots.</title>
        <authorList>
            <person name="Stajich J."/>
            <person name="Roper C."/>
            <person name="Heimlech-Rivalta G."/>
        </authorList>
    </citation>
    <scope>NUCLEOTIDE SEQUENCE</scope>
    <source>
        <strain evidence="1">CF00136</strain>
    </source>
</reference>
<gene>
    <name evidence="1" type="ORF">NW762_008249</name>
</gene>
<keyword evidence="2" id="KW-1185">Reference proteome</keyword>
<protein>
    <submittedName>
        <fullName evidence="1">Uncharacterized protein</fullName>
    </submittedName>
</protein>
<dbReference type="Proteomes" id="UP001152049">
    <property type="component" value="Unassembled WGS sequence"/>
</dbReference>
<dbReference type="AlphaFoldDB" id="A0A9W8VFR8"/>
<accession>A0A9W8VFR8</accession>
<dbReference type="Gene3D" id="2.60.120.260">
    <property type="entry name" value="Galactose-binding domain-like"/>
    <property type="match status" value="1"/>
</dbReference>
<sequence length="163" mass="18028">MIKNPSFESESPSPWVTSGDGITILTDPEIARSGQRSAAISFFEVTNSKQRPEVSQPIKGIENDRNYQLELYFTILQGAPSINNVCELKIQLYGGSTFAAVIIQEGVYTPETYYELEFPFGGSQGSSTDLEVIVSCQKDPPQELKVAVDDFRIVEQPLEDNGK</sequence>
<proteinExistence type="predicted"/>
<evidence type="ECO:0000313" key="2">
    <source>
        <dbReference type="Proteomes" id="UP001152049"/>
    </source>
</evidence>
<evidence type="ECO:0000313" key="1">
    <source>
        <dbReference type="EMBL" id="KAJ4258109.1"/>
    </source>
</evidence>
<name>A0A9W8VFR8_9HYPO</name>
<dbReference type="SUPFAM" id="SSF49785">
    <property type="entry name" value="Galactose-binding domain-like"/>
    <property type="match status" value="1"/>
</dbReference>
<dbReference type="EMBL" id="JAOQAZ010000016">
    <property type="protein sequence ID" value="KAJ4258109.1"/>
    <property type="molecule type" value="Genomic_DNA"/>
</dbReference>
<comment type="caution">
    <text evidence="1">The sequence shown here is derived from an EMBL/GenBank/DDBJ whole genome shotgun (WGS) entry which is preliminary data.</text>
</comment>